<dbReference type="Proteomes" id="UP000595254">
    <property type="component" value="Chromosome"/>
</dbReference>
<dbReference type="InterPro" id="IPR005154">
    <property type="entry name" value="Glyco_hydro_67_aGlcAse_N"/>
</dbReference>
<gene>
    <name evidence="3" type="ORF">I6J18_02840</name>
</gene>
<keyword evidence="1" id="KW-0378">Hydrolase</keyword>
<evidence type="ECO:0000259" key="2">
    <source>
        <dbReference type="Pfam" id="PF03648"/>
    </source>
</evidence>
<feature type="domain" description="Alpha glucuronidase N-terminal" evidence="2">
    <location>
        <begin position="6"/>
        <end position="97"/>
    </location>
</feature>
<sequence>MEMDKCWIRYTSKAGRKALAFLSTIVVQETSVNIASAVEELVNGLRSLYGVVPEILPEKTENPHLFLTTIQNPSFPHALDKDAIERELNEEGYVIQTQLVPSIHYMKKAAGIIG</sequence>
<dbReference type="EMBL" id="CP068053">
    <property type="protein sequence ID" value="QQT00873.1"/>
    <property type="molecule type" value="Genomic_DNA"/>
</dbReference>
<evidence type="ECO:0000256" key="1">
    <source>
        <dbReference type="ARBA" id="ARBA00022801"/>
    </source>
</evidence>
<proteinExistence type="predicted"/>
<dbReference type="Pfam" id="PF03648">
    <property type="entry name" value="Glyco_hydro_67N"/>
    <property type="match status" value="1"/>
</dbReference>
<dbReference type="RefSeq" id="WP_040375775.1">
    <property type="nucleotide sequence ID" value="NZ_CP068053.1"/>
</dbReference>
<evidence type="ECO:0000313" key="4">
    <source>
        <dbReference type="Proteomes" id="UP000595254"/>
    </source>
</evidence>
<keyword evidence="4" id="KW-1185">Reference proteome</keyword>
<dbReference type="KEGG" id="ppsr:I6J18_02840"/>
<protein>
    <recommendedName>
        <fullName evidence="2">Alpha glucuronidase N-terminal domain-containing protein</fullName>
    </recommendedName>
</protein>
<dbReference type="AlphaFoldDB" id="A0A974NNA2"/>
<name>A0A974NNA2_PERPY</name>
<organism evidence="3 4">
    <name type="scientific">Peribacillus psychrosaccharolyticus</name>
    <name type="common">Bacillus psychrosaccharolyticus</name>
    <dbReference type="NCBI Taxonomy" id="1407"/>
    <lineage>
        <taxon>Bacteria</taxon>
        <taxon>Bacillati</taxon>
        <taxon>Bacillota</taxon>
        <taxon>Bacilli</taxon>
        <taxon>Bacillales</taxon>
        <taxon>Bacillaceae</taxon>
        <taxon>Peribacillus</taxon>
    </lineage>
</organism>
<dbReference type="Gene3D" id="3.30.379.10">
    <property type="entry name" value="Chitobiase/beta-hexosaminidase domain 2-like"/>
    <property type="match status" value="1"/>
</dbReference>
<dbReference type="SUPFAM" id="SSF55545">
    <property type="entry name" value="beta-N-acetylhexosaminidase-like domain"/>
    <property type="match status" value="1"/>
</dbReference>
<reference evidence="3 4" key="1">
    <citation type="submission" date="2021-01" db="EMBL/GenBank/DDBJ databases">
        <title>FDA dAtabase for Regulatory Grade micrObial Sequences (FDA-ARGOS): Supporting development and validation of Infectious Disease Dx tests.</title>
        <authorList>
            <person name="Nelson B."/>
            <person name="Plummer A."/>
            <person name="Tallon L."/>
            <person name="Sadzewicz L."/>
            <person name="Zhao X."/>
            <person name="Boylan J."/>
            <person name="Ott S."/>
            <person name="Bowen H."/>
            <person name="Vavikolanu K."/>
            <person name="Mehta A."/>
            <person name="Aluvathingal J."/>
            <person name="Nadendla S."/>
            <person name="Myers T."/>
            <person name="Yan Y."/>
            <person name="Sichtig H."/>
        </authorList>
    </citation>
    <scope>NUCLEOTIDE SEQUENCE [LARGE SCALE GENOMIC DNA]</scope>
    <source>
        <strain evidence="3 4">FDAARGOS_1161</strain>
    </source>
</reference>
<accession>A0A974NNA2</accession>
<dbReference type="GO" id="GO:0045493">
    <property type="term" value="P:xylan catabolic process"/>
    <property type="evidence" value="ECO:0007669"/>
    <property type="project" value="InterPro"/>
</dbReference>
<dbReference type="InterPro" id="IPR029018">
    <property type="entry name" value="Hex-like_dom2"/>
</dbReference>
<evidence type="ECO:0000313" key="3">
    <source>
        <dbReference type="EMBL" id="QQT00873.1"/>
    </source>
</evidence>
<dbReference type="GO" id="GO:0046559">
    <property type="term" value="F:alpha-glucuronidase activity"/>
    <property type="evidence" value="ECO:0007669"/>
    <property type="project" value="InterPro"/>
</dbReference>